<dbReference type="EMBL" id="MTJL01000019">
    <property type="protein sequence ID" value="OMI05424.1"/>
    <property type="molecule type" value="Genomic_DNA"/>
</dbReference>
<accession>A0A1R1S3X4</accession>
<dbReference type="RefSeq" id="WP_076758332.1">
    <property type="nucleotide sequence ID" value="NZ_JARMMH010000007.1"/>
</dbReference>
<dbReference type="PANTHER" id="PTHR30514">
    <property type="entry name" value="GLUCOKINASE"/>
    <property type="match status" value="1"/>
</dbReference>
<dbReference type="InterPro" id="IPR035472">
    <property type="entry name" value="RpiR-like_SIS"/>
</dbReference>
<dbReference type="CDD" id="cd05013">
    <property type="entry name" value="SIS_RpiR"/>
    <property type="match status" value="1"/>
</dbReference>
<dbReference type="InterPro" id="IPR046348">
    <property type="entry name" value="SIS_dom_sf"/>
</dbReference>
<dbReference type="OrthoDB" id="370421at2"/>
<dbReference type="Gene3D" id="3.40.50.10490">
    <property type="entry name" value="Glucose-6-phosphate isomerase like protein, domain 1"/>
    <property type="match status" value="1"/>
</dbReference>
<dbReference type="InterPro" id="IPR001347">
    <property type="entry name" value="SIS_dom"/>
</dbReference>
<gene>
    <name evidence="6" type="ORF">BW143_10915</name>
</gene>
<keyword evidence="2" id="KW-0238">DNA-binding</keyword>
<protein>
    <submittedName>
        <fullName evidence="6">RpiR family transcriptional regulator</fullName>
    </submittedName>
</protein>
<dbReference type="Pfam" id="PF01418">
    <property type="entry name" value="HTH_6"/>
    <property type="match status" value="1"/>
</dbReference>
<feature type="domain" description="HTH rpiR-type" evidence="4">
    <location>
        <begin position="3"/>
        <end position="79"/>
    </location>
</feature>
<name>A0A1R1S3X4_9BACI</name>
<dbReference type="InterPro" id="IPR009057">
    <property type="entry name" value="Homeodomain-like_sf"/>
</dbReference>
<dbReference type="Gene3D" id="1.10.10.10">
    <property type="entry name" value="Winged helix-like DNA-binding domain superfamily/Winged helix DNA-binding domain"/>
    <property type="match status" value="1"/>
</dbReference>
<keyword evidence="7" id="KW-1185">Reference proteome</keyword>
<evidence type="ECO:0000256" key="1">
    <source>
        <dbReference type="ARBA" id="ARBA00023015"/>
    </source>
</evidence>
<dbReference type="SUPFAM" id="SSF53697">
    <property type="entry name" value="SIS domain"/>
    <property type="match status" value="1"/>
</dbReference>
<dbReference type="PROSITE" id="PS51464">
    <property type="entry name" value="SIS"/>
    <property type="match status" value="1"/>
</dbReference>
<evidence type="ECO:0000259" key="5">
    <source>
        <dbReference type="PROSITE" id="PS51464"/>
    </source>
</evidence>
<dbReference type="Pfam" id="PF01380">
    <property type="entry name" value="SIS"/>
    <property type="match status" value="1"/>
</dbReference>
<dbReference type="InterPro" id="IPR036388">
    <property type="entry name" value="WH-like_DNA-bd_sf"/>
</dbReference>
<dbReference type="GO" id="GO:0097367">
    <property type="term" value="F:carbohydrate derivative binding"/>
    <property type="evidence" value="ECO:0007669"/>
    <property type="project" value="InterPro"/>
</dbReference>
<evidence type="ECO:0000259" key="4">
    <source>
        <dbReference type="PROSITE" id="PS51071"/>
    </source>
</evidence>
<dbReference type="PANTHER" id="PTHR30514:SF10">
    <property type="entry name" value="MURR_RPIR FAMILY TRANSCRIPTIONAL REGULATOR"/>
    <property type="match status" value="1"/>
</dbReference>
<dbReference type="PROSITE" id="PS51071">
    <property type="entry name" value="HTH_RPIR"/>
    <property type="match status" value="1"/>
</dbReference>
<comment type="caution">
    <text evidence="6">The sequence shown here is derived from an EMBL/GenBank/DDBJ whole genome shotgun (WGS) entry which is preliminary data.</text>
</comment>
<organism evidence="6 7">
    <name type="scientific">Bacillus swezeyi</name>
    <dbReference type="NCBI Taxonomy" id="1925020"/>
    <lineage>
        <taxon>Bacteria</taxon>
        <taxon>Bacillati</taxon>
        <taxon>Bacillota</taxon>
        <taxon>Bacilli</taxon>
        <taxon>Bacillales</taxon>
        <taxon>Bacillaceae</taxon>
        <taxon>Bacillus</taxon>
    </lineage>
</organism>
<accession>A0A1R1QLB9</accession>
<dbReference type="Proteomes" id="UP000187367">
    <property type="component" value="Unassembled WGS sequence"/>
</dbReference>
<keyword evidence="3" id="KW-0804">Transcription</keyword>
<evidence type="ECO:0000256" key="3">
    <source>
        <dbReference type="ARBA" id="ARBA00023163"/>
    </source>
</evidence>
<evidence type="ECO:0000313" key="6">
    <source>
        <dbReference type="EMBL" id="OMI05424.1"/>
    </source>
</evidence>
<reference evidence="6 7" key="1">
    <citation type="submission" date="2017-01" db="EMBL/GenBank/DDBJ databases">
        <title>Bacillus phylogenomics.</title>
        <authorList>
            <person name="Dunlap C."/>
        </authorList>
    </citation>
    <scope>NUCLEOTIDE SEQUENCE [LARGE SCALE GENOMIC DNA]</scope>
    <source>
        <strain evidence="6 7">NRRL B-41282</strain>
    </source>
</reference>
<dbReference type="GO" id="GO:0003700">
    <property type="term" value="F:DNA-binding transcription factor activity"/>
    <property type="evidence" value="ECO:0007669"/>
    <property type="project" value="InterPro"/>
</dbReference>
<sequence>MATGGLEIIQSMLHKLPQSERKLAEYILENPHHIVNSTIHEISSSAKTSGAAAIRLCKSLGLKGFNDLKMRVAGDLMKPSDQGYRDIEPQEPLYSIVQKTTSNSIQAIRDTFDNIDHEQLQRAIQLLIDAGTIHFCGIGASGIVAQDAQQKFLRIKKKATAFTDMHLVATLIANADEHDIVFAISHSGETREIANVLKLAKKYGVTAIGLTRFSQSAVSSLSDIALYTSCSNEAPFRSAATSSRLTQLYMIDILFLGMAAEKYEEVIRYIDKTKAAISLMGTNGL</sequence>
<dbReference type="InterPro" id="IPR000281">
    <property type="entry name" value="HTH_RpiR"/>
</dbReference>
<dbReference type="GO" id="GO:1901135">
    <property type="term" value="P:carbohydrate derivative metabolic process"/>
    <property type="evidence" value="ECO:0007669"/>
    <property type="project" value="InterPro"/>
</dbReference>
<evidence type="ECO:0000256" key="2">
    <source>
        <dbReference type="ARBA" id="ARBA00023125"/>
    </source>
</evidence>
<evidence type="ECO:0000313" key="7">
    <source>
        <dbReference type="Proteomes" id="UP000187367"/>
    </source>
</evidence>
<dbReference type="InterPro" id="IPR047640">
    <property type="entry name" value="RpiR-like"/>
</dbReference>
<proteinExistence type="predicted"/>
<dbReference type="AlphaFoldDB" id="A0A1R1S3X4"/>
<dbReference type="SUPFAM" id="SSF46689">
    <property type="entry name" value="Homeodomain-like"/>
    <property type="match status" value="1"/>
</dbReference>
<feature type="domain" description="SIS" evidence="5">
    <location>
        <begin position="123"/>
        <end position="264"/>
    </location>
</feature>
<keyword evidence="1" id="KW-0805">Transcription regulation</keyword>
<dbReference type="GO" id="GO:0003677">
    <property type="term" value="F:DNA binding"/>
    <property type="evidence" value="ECO:0007669"/>
    <property type="project" value="UniProtKB-KW"/>
</dbReference>